<evidence type="ECO:0000256" key="6">
    <source>
        <dbReference type="ARBA" id="ARBA00022777"/>
    </source>
</evidence>
<dbReference type="InterPro" id="IPR003594">
    <property type="entry name" value="HATPase_dom"/>
</dbReference>
<evidence type="ECO:0000256" key="5">
    <source>
        <dbReference type="ARBA" id="ARBA00022679"/>
    </source>
</evidence>
<dbReference type="Pfam" id="PF00512">
    <property type="entry name" value="HisKA"/>
    <property type="match status" value="1"/>
</dbReference>
<keyword evidence="6 10" id="KW-0418">Kinase</keyword>
<dbReference type="SMART" id="SM00387">
    <property type="entry name" value="HATPase_c"/>
    <property type="match status" value="1"/>
</dbReference>
<comment type="subcellular location">
    <subcellularLocation>
        <location evidence="2">Membrane</location>
    </subcellularLocation>
</comment>
<dbReference type="Proteomes" id="UP000306912">
    <property type="component" value="Unassembled WGS sequence"/>
</dbReference>
<feature type="transmembrane region" description="Helical" evidence="8">
    <location>
        <begin position="21"/>
        <end position="45"/>
    </location>
</feature>
<dbReference type="FunFam" id="3.30.565.10:FF:000006">
    <property type="entry name" value="Sensor histidine kinase WalK"/>
    <property type="match status" value="1"/>
</dbReference>
<dbReference type="AlphaFoldDB" id="A0A5R8QG11"/>
<keyword evidence="4" id="KW-0597">Phosphoprotein</keyword>
<evidence type="ECO:0000256" key="4">
    <source>
        <dbReference type="ARBA" id="ARBA00022553"/>
    </source>
</evidence>
<dbReference type="InParanoid" id="A0A5R8QG11"/>
<dbReference type="PANTHER" id="PTHR45453:SF1">
    <property type="entry name" value="PHOSPHATE REGULON SENSOR PROTEIN PHOR"/>
    <property type="match status" value="1"/>
</dbReference>
<dbReference type="Gene3D" id="3.30.565.10">
    <property type="entry name" value="Histidine kinase-like ATPase, C-terminal domain"/>
    <property type="match status" value="1"/>
</dbReference>
<dbReference type="InterPro" id="IPR036097">
    <property type="entry name" value="HisK_dim/P_sf"/>
</dbReference>
<dbReference type="GO" id="GO:0000155">
    <property type="term" value="F:phosphorelay sensor kinase activity"/>
    <property type="evidence" value="ECO:0007669"/>
    <property type="project" value="InterPro"/>
</dbReference>
<keyword evidence="11" id="KW-1185">Reference proteome</keyword>
<sequence length="360" mass="41660">MKNKDKKHIIRQIFRKLLLQYLLTIFAFIVLLFIMIFIASLMITSRTWYDIDVIYLILRTIADNLGFFVWLTIAGGIIIISIIFIYRAVKYIESIFWFVEETAEGKPASALPSELYQFEDYLTPKLQPQIIVDNDENFKNASTIIYLAHDLKTPLTSILGYLTLLKDEPDLPEKSRASYVDIIMRKALRLEELINEFFEMTILNMSEVKLEYTNVNLERMFEQILFESEPLLTEKKLQSNIAIDTSIQFTCDNNKMERVFTNLLNNAISYSYPDSTITIDATETPNSLEINFTNHCPTIPADDLEKIFDPFYRLDYSRSSRTGKSGIGLSIVKKLVVLHNGTIEASSENDIVTFKLRFPK</sequence>
<dbReference type="InterPro" id="IPR036890">
    <property type="entry name" value="HATPase_C_sf"/>
</dbReference>
<proteinExistence type="predicted"/>
<dbReference type="EMBL" id="VBWP01000003">
    <property type="protein sequence ID" value="TLG75413.1"/>
    <property type="molecule type" value="Genomic_DNA"/>
</dbReference>
<comment type="caution">
    <text evidence="10">The sequence shown here is derived from an EMBL/GenBank/DDBJ whole genome shotgun (WGS) entry which is preliminary data.</text>
</comment>
<keyword evidence="8" id="KW-1133">Transmembrane helix</keyword>
<evidence type="ECO:0000313" key="11">
    <source>
        <dbReference type="Proteomes" id="UP000306912"/>
    </source>
</evidence>
<comment type="catalytic activity">
    <reaction evidence="1">
        <text>ATP + protein L-histidine = ADP + protein N-phospho-L-histidine.</text>
        <dbReference type="EC" id="2.7.13.3"/>
    </reaction>
</comment>
<gene>
    <name evidence="10" type="ORF">FEZ08_05020</name>
</gene>
<dbReference type="SUPFAM" id="SSF47384">
    <property type="entry name" value="Homodimeric domain of signal transducing histidine kinase"/>
    <property type="match status" value="1"/>
</dbReference>
<evidence type="ECO:0000256" key="2">
    <source>
        <dbReference type="ARBA" id="ARBA00004370"/>
    </source>
</evidence>
<dbReference type="PRINTS" id="PR00344">
    <property type="entry name" value="BCTRLSENSOR"/>
</dbReference>
<keyword evidence="7" id="KW-0902">Two-component regulatory system</keyword>
<name>A0A5R8QG11_9FIRM</name>
<reference evidence="10 11" key="1">
    <citation type="submission" date="2019-05" db="EMBL/GenBank/DDBJ databases">
        <title>Culicoidintestinum kansasii gen. nov., sp. nov. from the gastrointestinal tract of the biting midge, Culicoides sonorensis.</title>
        <authorList>
            <person name="Neupane S."/>
            <person name="Ghosh A."/>
            <person name="Gunther S."/>
            <person name="Martin K."/>
            <person name="Zurek L."/>
        </authorList>
    </citation>
    <scope>NUCLEOTIDE SEQUENCE [LARGE SCALE GENOMIC DNA]</scope>
    <source>
        <strain evidence="10 11">CS-1</strain>
    </source>
</reference>
<evidence type="ECO:0000259" key="9">
    <source>
        <dbReference type="PROSITE" id="PS50109"/>
    </source>
</evidence>
<evidence type="ECO:0000256" key="1">
    <source>
        <dbReference type="ARBA" id="ARBA00000085"/>
    </source>
</evidence>
<dbReference type="Pfam" id="PF02518">
    <property type="entry name" value="HATPase_c"/>
    <property type="match status" value="1"/>
</dbReference>
<dbReference type="OrthoDB" id="9792991at2"/>
<dbReference type="PROSITE" id="PS50109">
    <property type="entry name" value="HIS_KIN"/>
    <property type="match status" value="1"/>
</dbReference>
<evidence type="ECO:0000256" key="7">
    <source>
        <dbReference type="ARBA" id="ARBA00023012"/>
    </source>
</evidence>
<dbReference type="Gene3D" id="1.10.287.130">
    <property type="match status" value="1"/>
</dbReference>
<keyword evidence="8" id="KW-0812">Transmembrane</keyword>
<dbReference type="CDD" id="cd00082">
    <property type="entry name" value="HisKA"/>
    <property type="match status" value="1"/>
</dbReference>
<evidence type="ECO:0000256" key="3">
    <source>
        <dbReference type="ARBA" id="ARBA00012438"/>
    </source>
</evidence>
<keyword evidence="5" id="KW-0808">Transferase</keyword>
<evidence type="ECO:0000313" key="10">
    <source>
        <dbReference type="EMBL" id="TLG75413.1"/>
    </source>
</evidence>
<dbReference type="RefSeq" id="WP_138190620.1">
    <property type="nucleotide sequence ID" value="NZ_VBWP01000003.1"/>
</dbReference>
<dbReference type="SMART" id="SM00388">
    <property type="entry name" value="HisKA"/>
    <property type="match status" value="1"/>
</dbReference>
<dbReference type="InterPro" id="IPR003661">
    <property type="entry name" value="HisK_dim/P_dom"/>
</dbReference>
<organism evidence="10 11">
    <name type="scientific">Culicoidibacter larvae</name>
    <dbReference type="NCBI Taxonomy" id="2579976"/>
    <lineage>
        <taxon>Bacteria</taxon>
        <taxon>Bacillati</taxon>
        <taxon>Bacillota</taxon>
        <taxon>Culicoidibacteria</taxon>
        <taxon>Culicoidibacterales</taxon>
        <taxon>Culicoidibacteraceae</taxon>
        <taxon>Culicoidibacter</taxon>
    </lineage>
</organism>
<dbReference type="EC" id="2.7.13.3" evidence="3"/>
<evidence type="ECO:0000256" key="8">
    <source>
        <dbReference type="SAM" id="Phobius"/>
    </source>
</evidence>
<dbReference type="GO" id="GO:0005886">
    <property type="term" value="C:plasma membrane"/>
    <property type="evidence" value="ECO:0007669"/>
    <property type="project" value="TreeGrafter"/>
</dbReference>
<dbReference type="GO" id="GO:0004721">
    <property type="term" value="F:phosphoprotein phosphatase activity"/>
    <property type="evidence" value="ECO:0007669"/>
    <property type="project" value="TreeGrafter"/>
</dbReference>
<dbReference type="GO" id="GO:0016036">
    <property type="term" value="P:cellular response to phosphate starvation"/>
    <property type="evidence" value="ECO:0007669"/>
    <property type="project" value="TreeGrafter"/>
</dbReference>
<dbReference type="PANTHER" id="PTHR45453">
    <property type="entry name" value="PHOSPHATE REGULON SENSOR PROTEIN PHOR"/>
    <property type="match status" value="1"/>
</dbReference>
<dbReference type="InterPro" id="IPR004358">
    <property type="entry name" value="Sig_transdc_His_kin-like_C"/>
</dbReference>
<dbReference type="InterPro" id="IPR050351">
    <property type="entry name" value="BphY/WalK/GraS-like"/>
</dbReference>
<dbReference type="SUPFAM" id="SSF55874">
    <property type="entry name" value="ATPase domain of HSP90 chaperone/DNA topoisomerase II/histidine kinase"/>
    <property type="match status" value="1"/>
</dbReference>
<protein>
    <recommendedName>
        <fullName evidence="3">histidine kinase</fullName>
        <ecNumber evidence="3">2.7.13.3</ecNumber>
    </recommendedName>
</protein>
<feature type="domain" description="Histidine kinase" evidence="9">
    <location>
        <begin position="146"/>
        <end position="360"/>
    </location>
</feature>
<dbReference type="InterPro" id="IPR005467">
    <property type="entry name" value="His_kinase_dom"/>
</dbReference>
<feature type="transmembrane region" description="Helical" evidence="8">
    <location>
        <begin position="65"/>
        <end position="86"/>
    </location>
</feature>
<accession>A0A5R8QG11</accession>
<keyword evidence="8" id="KW-0472">Membrane</keyword>